<protein>
    <submittedName>
        <fullName evidence="1">14429_t:CDS:1</fullName>
    </submittedName>
</protein>
<gene>
    <name evidence="1" type="ORF">SPELUC_LOCUS6061</name>
</gene>
<reference evidence="1" key="1">
    <citation type="submission" date="2021-06" db="EMBL/GenBank/DDBJ databases">
        <authorList>
            <person name="Kallberg Y."/>
            <person name="Tangrot J."/>
            <person name="Rosling A."/>
        </authorList>
    </citation>
    <scope>NUCLEOTIDE SEQUENCE</scope>
    <source>
        <strain evidence="1">28 12/20/2015</strain>
    </source>
</reference>
<dbReference type="Proteomes" id="UP000789366">
    <property type="component" value="Unassembled WGS sequence"/>
</dbReference>
<name>A0ACA9M7V3_9GLOM</name>
<evidence type="ECO:0000313" key="2">
    <source>
        <dbReference type="Proteomes" id="UP000789366"/>
    </source>
</evidence>
<proteinExistence type="predicted"/>
<evidence type="ECO:0000313" key="1">
    <source>
        <dbReference type="EMBL" id="CAG8572815.1"/>
    </source>
</evidence>
<organism evidence="1 2">
    <name type="scientific">Cetraspora pellucida</name>
    <dbReference type="NCBI Taxonomy" id="1433469"/>
    <lineage>
        <taxon>Eukaryota</taxon>
        <taxon>Fungi</taxon>
        <taxon>Fungi incertae sedis</taxon>
        <taxon>Mucoromycota</taxon>
        <taxon>Glomeromycotina</taxon>
        <taxon>Glomeromycetes</taxon>
        <taxon>Diversisporales</taxon>
        <taxon>Gigasporaceae</taxon>
        <taxon>Cetraspora</taxon>
    </lineage>
</organism>
<dbReference type="EMBL" id="CAJVPW010006745">
    <property type="protein sequence ID" value="CAG8572815.1"/>
    <property type="molecule type" value="Genomic_DNA"/>
</dbReference>
<feature type="non-terminal residue" evidence="1">
    <location>
        <position position="1"/>
    </location>
</feature>
<sequence length="129" mass="13652">ASLFGPCPGVEDTFTVTMNPDPLITPHLITFTLTGEMVSGRAIDPVSSVVVTIGVTVPVQTPDTFLFCNSTDCPIFSGTPYTATGTILLQAPLPQSYQIILEVGNINTSSPTISFLHDEILACAMTTVF</sequence>
<accession>A0ACA9M7V3</accession>
<comment type="caution">
    <text evidence="1">The sequence shown here is derived from an EMBL/GenBank/DDBJ whole genome shotgun (WGS) entry which is preliminary data.</text>
</comment>
<keyword evidence="2" id="KW-1185">Reference proteome</keyword>